<gene>
    <name evidence="2" type="ORF">C1SCF055_LOCUS30753</name>
</gene>
<feature type="compositionally biased region" description="Basic residues" evidence="1">
    <location>
        <begin position="52"/>
        <end position="68"/>
    </location>
</feature>
<feature type="region of interest" description="Disordered" evidence="1">
    <location>
        <begin position="292"/>
        <end position="328"/>
    </location>
</feature>
<feature type="region of interest" description="Disordered" evidence="1">
    <location>
        <begin position="243"/>
        <end position="264"/>
    </location>
</feature>
<evidence type="ECO:0000313" key="5">
    <source>
        <dbReference type="Proteomes" id="UP001152797"/>
    </source>
</evidence>
<dbReference type="EMBL" id="CAMXCT030003546">
    <property type="protein sequence ID" value="CAL4792308.1"/>
    <property type="molecule type" value="Genomic_DNA"/>
</dbReference>
<evidence type="ECO:0000313" key="2">
    <source>
        <dbReference type="EMBL" id="CAI4004996.1"/>
    </source>
</evidence>
<evidence type="ECO:0000313" key="3">
    <source>
        <dbReference type="EMBL" id="CAL1158371.1"/>
    </source>
</evidence>
<sequence length="328" mass="36248">YSCPCIDSKQDEHFIPVMEVQWSYTAGWEADQEWDNMDWNSQDQSQASWTKSPRRRQTPRRRSNRRTGPKTDAVNGQAGKGKGKDHGVTPPLGPPALPSLSPAETPWLTPLMAVPPPIGNPPAQSAEDKQMKTIMTMLKKHNDTLPPELQALVNDAVIKDGQIETKQLHSAVAAHGRARRDLQQAQLAHFHLHSAWRGFLTQAVSQWKSYSEQFADQEKQLTDRVQKAAEALAQAKETLAKTKSLAGVENREEAMSEDDTEKAAKEVNITAADKIKEGITNLHTSLDALRSTADQMVEEEQKALKRPRLEPKTGDSSNGSTGDGTSFG</sequence>
<dbReference type="EMBL" id="CAMXCT010003546">
    <property type="protein sequence ID" value="CAI4004996.1"/>
    <property type="molecule type" value="Genomic_DNA"/>
</dbReference>
<reference evidence="2" key="1">
    <citation type="submission" date="2022-10" db="EMBL/GenBank/DDBJ databases">
        <authorList>
            <person name="Chen Y."/>
            <person name="Dougan E. K."/>
            <person name="Chan C."/>
            <person name="Rhodes N."/>
            <person name="Thang M."/>
        </authorList>
    </citation>
    <scope>NUCLEOTIDE SEQUENCE</scope>
</reference>
<accession>A0A9P1D8Q1</accession>
<feature type="non-terminal residue" evidence="2">
    <location>
        <position position="328"/>
    </location>
</feature>
<dbReference type="Proteomes" id="UP001152797">
    <property type="component" value="Unassembled WGS sequence"/>
</dbReference>
<dbReference type="EMBL" id="CAMXCT020003546">
    <property type="protein sequence ID" value="CAL1158371.1"/>
    <property type="molecule type" value="Genomic_DNA"/>
</dbReference>
<comment type="caution">
    <text evidence="2">The sequence shown here is derived from an EMBL/GenBank/DDBJ whole genome shotgun (WGS) entry which is preliminary data.</text>
</comment>
<proteinExistence type="predicted"/>
<dbReference type="AlphaFoldDB" id="A0A9P1D8Q1"/>
<feature type="compositionally biased region" description="Polar residues" evidence="1">
    <location>
        <begin position="41"/>
        <end position="51"/>
    </location>
</feature>
<feature type="region of interest" description="Disordered" evidence="1">
    <location>
        <begin position="41"/>
        <end position="108"/>
    </location>
</feature>
<feature type="compositionally biased region" description="Basic and acidic residues" evidence="1">
    <location>
        <begin position="299"/>
        <end position="313"/>
    </location>
</feature>
<evidence type="ECO:0000313" key="4">
    <source>
        <dbReference type="EMBL" id="CAL4792308.1"/>
    </source>
</evidence>
<protein>
    <submittedName>
        <fullName evidence="4">Beta-lactamase domain-containing protein 2</fullName>
    </submittedName>
</protein>
<name>A0A9P1D8Q1_9DINO</name>
<reference evidence="3" key="2">
    <citation type="submission" date="2024-04" db="EMBL/GenBank/DDBJ databases">
        <authorList>
            <person name="Chen Y."/>
            <person name="Shah S."/>
            <person name="Dougan E. K."/>
            <person name="Thang M."/>
            <person name="Chan C."/>
        </authorList>
    </citation>
    <scope>NUCLEOTIDE SEQUENCE [LARGE SCALE GENOMIC DNA]</scope>
</reference>
<keyword evidence="5" id="KW-1185">Reference proteome</keyword>
<evidence type="ECO:0000256" key="1">
    <source>
        <dbReference type="SAM" id="MobiDB-lite"/>
    </source>
</evidence>
<organism evidence="2">
    <name type="scientific">Cladocopium goreaui</name>
    <dbReference type="NCBI Taxonomy" id="2562237"/>
    <lineage>
        <taxon>Eukaryota</taxon>
        <taxon>Sar</taxon>
        <taxon>Alveolata</taxon>
        <taxon>Dinophyceae</taxon>
        <taxon>Suessiales</taxon>
        <taxon>Symbiodiniaceae</taxon>
        <taxon>Cladocopium</taxon>
    </lineage>
</organism>